<name>A0A6V8MWM5_9BACT</name>
<reference evidence="3" key="1">
    <citation type="submission" date="2020-06" db="EMBL/GenBank/DDBJ databases">
        <title>Draft genomic sequecing of Geomonas sp. Red736.</title>
        <authorList>
            <person name="Itoh H."/>
            <person name="Xu Z.X."/>
            <person name="Ushijima N."/>
            <person name="Masuda Y."/>
            <person name="Shiratori Y."/>
            <person name="Senoo K."/>
        </authorList>
    </citation>
    <scope>NUCLEOTIDE SEQUENCE [LARGE SCALE GENOMIC DNA]</scope>
    <source>
        <strain evidence="3">Red736</strain>
    </source>
</reference>
<dbReference type="RefSeq" id="WP_183346512.1">
    <property type="nucleotide sequence ID" value="NZ_BLXY01000002.1"/>
</dbReference>
<protein>
    <submittedName>
        <fullName evidence="1">Uncharacterized protein</fullName>
    </submittedName>
</protein>
<sequence>MLKLSTVPQRDKLRLEFQLIQVKRLLLRDQNLKSCQLTQCNLAAFEKLEVRLREVIEAELLGPALDHLSQELEEMLVVLWAVDKIYADCSGVYFNNSPSGHPSR</sequence>
<gene>
    <name evidence="1" type="ORF">GMPD_15880</name>
    <name evidence="2" type="ORF">M1B72_08800</name>
</gene>
<evidence type="ECO:0000313" key="4">
    <source>
        <dbReference type="Proteomes" id="UP000831485"/>
    </source>
</evidence>
<evidence type="ECO:0000313" key="1">
    <source>
        <dbReference type="EMBL" id="GFO63669.1"/>
    </source>
</evidence>
<proteinExistence type="predicted"/>
<dbReference type="AlphaFoldDB" id="A0A6V8MWM5"/>
<dbReference type="Proteomes" id="UP000831485">
    <property type="component" value="Chromosome"/>
</dbReference>
<accession>A0A6V8MWM5</accession>
<dbReference type="Proteomes" id="UP000568888">
    <property type="component" value="Unassembled WGS sequence"/>
</dbReference>
<evidence type="ECO:0000313" key="3">
    <source>
        <dbReference type="Proteomes" id="UP000568888"/>
    </source>
</evidence>
<reference evidence="1" key="2">
    <citation type="journal article" date="2021" name="Int. J. Syst. Evol. Microbiol.">
        <title>Geomonas silvestris sp. nov., Geomonas paludis sp. nov. and Geomonas limicola sp. nov., isolated from terrestrial environments, and emended description of the genus Geomonas.</title>
        <authorList>
            <person name="Itoh H."/>
            <person name="Xu Z."/>
            <person name="Masuda Y."/>
            <person name="Ushijima N."/>
            <person name="Hayakawa C."/>
            <person name="Shiratori Y."/>
            <person name="Senoo K."/>
        </authorList>
    </citation>
    <scope>NUCLEOTIDE SEQUENCE</scope>
    <source>
        <strain evidence="1">Red736</strain>
    </source>
</reference>
<evidence type="ECO:0000313" key="2">
    <source>
        <dbReference type="EMBL" id="UPU37789.1"/>
    </source>
</evidence>
<dbReference type="EMBL" id="CP096574">
    <property type="protein sequence ID" value="UPU37789.1"/>
    <property type="molecule type" value="Genomic_DNA"/>
</dbReference>
<reference evidence="2" key="3">
    <citation type="submission" date="2022-04" db="EMBL/GenBank/DDBJ databases">
        <authorList>
            <person name="Liu G."/>
        </authorList>
    </citation>
    <scope>NUCLEOTIDE SEQUENCE</scope>
    <source>
        <strain evidence="2">RG22</strain>
    </source>
</reference>
<organism evidence="1 3">
    <name type="scientific">Geomonas paludis</name>
    <dbReference type="NCBI Taxonomy" id="2740185"/>
    <lineage>
        <taxon>Bacteria</taxon>
        <taxon>Pseudomonadati</taxon>
        <taxon>Thermodesulfobacteriota</taxon>
        <taxon>Desulfuromonadia</taxon>
        <taxon>Geobacterales</taxon>
        <taxon>Geobacteraceae</taxon>
        <taxon>Geomonas</taxon>
    </lineage>
</organism>
<keyword evidence="4" id="KW-1185">Reference proteome</keyword>
<dbReference type="EMBL" id="BLXY01000002">
    <property type="protein sequence ID" value="GFO63669.1"/>
    <property type="molecule type" value="Genomic_DNA"/>
</dbReference>